<evidence type="ECO:0000313" key="4">
    <source>
        <dbReference type="EMBL" id="CAL4768753.1"/>
    </source>
</evidence>
<comment type="caution">
    <text evidence="3">The sequence shown here is derived from an EMBL/GenBank/DDBJ whole genome shotgun (WGS) entry which is preliminary data.</text>
</comment>
<feature type="signal peptide" evidence="2">
    <location>
        <begin position="1"/>
        <end position="21"/>
    </location>
</feature>
<reference evidence="4 5" key="2">
    <citation type="submission" date="2024-05" db="EMBL/GenBank/DDBJ databases">
        <authorList>
            <person name="Chen Y."/>
            <person name="Shah S."/>
            <person name="Dougan E. K."/>
            <person name="Thang M."/>
            <person name="Chan C."/>
        </authorList>
    </citation>
    <scope>NUCLEOTIDE SEQUENCE [LARGE SCALE GENOMIC DNA]</scope>
</reference>
<name>A0A9P1FML2_9DINO</name>
<proteinExistence type="predicted"/>
<gene>
    <name evidence="3" type="ORF">C1SCF055_LOCUS9226</name>
</gene>
<evidence type="ECO:0000256" key="1">
    <source>
        <dbReference type="SAM" id="Coils"/>
    </source>
</evidence>
<accession>A0A9P1FML2</accession>
<dbReference type="EMBL" id="CAMXCT030000635">
    <property type="protein sequence ID" value="CAL4768753.1"/>
    <property type="molecule type" value="Genomic_DNA"/>
</dbReference>
<evidence type="ECO:0000313" key="3">
    <source>
        <dbReference type="EMBL" id="CAI3981441.1"/>
    </source>
</evidence>
<keyword evidence="5" id="KW-1185">Reference proteome</keyword>
<feature type="chain" id="PRO_5043272137" evidence="2">
    <location>
        <begin position="22"/>
        <end position="204"/>
    </location>
</feature>
<dbReference type="Proteomes" id="UP001152797">
    <property type="component" value="Unassembled WGS sequence"/>
</dbReference>
<feature type="coiled-coil region" evidence="1">
    <location>
        <begin position="94"/>
        <end position="123"/>
    </location>
</feature>
<dbReference type="OrthoDB" id="10467671at2759"/>
<protein>
    <submittedName>
        <fullName evidence="3">Uncharacterized protein</fullName>
    </submittedName>
</protein>
<organism evidence="3">
    <name type="scientific">Cladocopium goreaui</name>
    <dbReference type="NCBI Taxonomy" id="2562237"/>
    <lineage>
        <taxon>Eukaryota</taxon>
        <taxon>Sar</taxon>
        <taxon>Alveolata</taxon>
        <taxon>Dinophyceae</taxon>
        <taxon>Suessiales</taxon>
        <taxon>Symbiodiniaceae</taxon>
        <taxon>Cladocopium</taxon>
    </lineage>
</organism>
<dbReference type="AlphaFoldDB" id="A0A9P1FML2"/>
<sequence>MKLLPLSLWLFAALLVQPAAAVRRGTRQKVRAVQARGTAHLHEVCSSCGVAGMNTLETSKYCGELQQQCQCCKEKVQRKYKEICSGFMGFGGCVEGIKAAMEAKEKECKKKKELADYQREQQKQEIEKASGMDIFDLHAFEVKVRSRKGIDTPYHDECASYNAPNCSAAPLCAFGGCDRTLWTLTADLNEVEDWLGMLKMLPCI</sequence>
<dbReference type="EMBL" id="CAMXCT020000635">
    <property type="protein sequence ID" value="CAL1134816.1"/>
    <property type="molecule type" value="Genomic_DNA"/>
</dbReference>
<evidence type="ECO:0000313" key="5">
    <source>
        <dbReference type="Proteomes" id="UP001152797"/>
    </source>
</evidence>
<reference evidence="3" key="1">
    <citation type="submission" date="2022-10" db="EMBL/GenBank/DDBJ databases">
        <authorList>
            <person name="Chen Y."/>
            <person name="Dougan E. K."/>
            <person name="Chan C."/>
            <person name="Rhodes N."/>
            <person name="Thang M."/>
        </authorList>
    </citation>
    <scope>NUCLEOTIDE SEQUENCE</scope>
</reference>
<keyword evidence="1" id="KW-0175">Coiled coil</keyword>
<keyword evidence="2" id="KW-0732">Signal</keyword>
<evidence type="ECO:0000256" key="2">
    <source>
        <dbReference type="SAM" id="SignalP"/>
    </source>
</evidence>
<dbReference type="EMBL" id="CAMXCT010000635">
    <property type="protein sequence ID" value="CAI3981441.1"/>
    <property type="molecule type" value="Genomic_DNA"/>
</dbReference>